<dbReference type="OMA" id="PEFAPMG"/>
<evidence type="ECO:0000256" key="6">
    <source>
        <dbReference type="ARBA" id="ARBA00022552"/>
    </source>
</evidence>
<reference evidence="15" key="2">
    <citation type="submission" date="2010-03" db="EMBL/GenBank/DDBJ databases">
        <title>The genome sequence of Coccidioides posadasii strain Silveira.</title>
        <authorList>
            <consortium name="The Broad Institute Genome Sequencing Center for Infectious Disease"/>
            <person name="Neafsey D."/>
            <person name="Orbach M."/>
            <person name="Henn M.R."/>
            <person name="Cole G.T."/>
            <person name="Galgiani J."/>
            <person name="Gardner M.J."/>
            <person name="Kirkland T.N."/>
            <person name="Taylor J.W."/>
            <person name="Young S.K."/>
            <person name="Zeng Q."/>
            <person name="Koehrsen M."/>
            <person name="Alvarado L."/>
            <person name="Berlin A."/>
            <person name="Borenstein D."/>
            <person name="Chapman S.B."/>
            <person name="Chen Z."/>
            <person name="Engels R."/>
            <person name="Freedman E."/>
            <person name="Gellesch M."/>
            <person name="Goldberg J."/>
            <person name="Griggs A."/>
            <person name="Gujja S."/>
            <person name="Heilman E."/>
            <person name="Heiman D."/>
            <person name="Howarth C."/>
            <person name="Jen D."/>
            <person name="Larson L."/>
            <person name="Mehta T."/>
            <person name="Neiman D."/>
            <person name="Park D."/>
            <person name="Pearson M."/>
            <person name="Richards J."/>
            <person name="Roberts A."/>
            <person name="Saif S."/>
            <person name="Shea T."/>
            <person name="Shenoy N."/>
            <person name="Sisk P."/>
            <person name="Stolte C."/>
            <person name="Sykes S."/>
            <person name="Walk T."/>
            <person name="White J."/>
            <person name="Yandava C."/>
            <person name="Haas B."/>
            <person name="Nusbaum C."/>
            <person name="Birren B."/>
        </authorList>
    </citation>
    <scope>NUCLEOTIDE SEQUENCE [LARGE SCALE GENOMIC DNA]</scope>
    <source>
        <strain evidence="15">RMSCC 757 / Silveira</strain>
    </source>
</reference>
<keyword evidence="15" id="KW-1185">Reference proteome</keyword>
<keyword evidence="9" id="KW-0418">Kinase</keyword>
<feature type="region of interest" description="Disordered" evidence="12">
    <location>
        <begin position="15"/>
        <end position="54"/>
    </location>
</feature>
<protein>
    <recommendedName>
        <fullName evidence="5">Polynucleotide 5'-hydroxyl-kinase GRC3</fullName>
    </recommendedName>
    <alternativeName>
        <fullName evidence="4">Polynucleotide 5'-hydroxyl-kinase grc3</fullName>
    </alternativeName>
</protein>
<keyword evidence="8" id="KW-0547">Nucleotide-binding</keyword>
<dbReference type="PANTHER" id="PTHR12755:SF3">
    <property type="entry name" value="POLYNUCLEOTIDE 5'-HYDROXYL-KINASE NOL9"/>
    <property type="match status" value="1"/>
</dbReference>
<comment type="function">
    <text evidence="1">Polynucleotide 5'-kinase involved in rRNA processing.</text>
</comment>
<keyword evidence="10" id="KW-0067">ATP-binding</keyword>
<keyword evidence="11" id="KW-0539">Nucleus</keyword>
<evidence type="ECO:0000313" key="15">
    <source>
        <dbReference type="Proteomes" id="UP000002497"/>
    </source>
</evidence>
<keyword evidence="6" id="KW-0698">rRNA processing</keyword>
<dbReference type="FunFam" id="3.40.50.300:FF:001156">
    <property type="entry name" value="Polynucleotide 5-hydroxyl-kinase grc3"/>
    <property type="match status" value="1"/>
</dbReference>
<dbReference type="HOGENOM" id="CLU_010345_1_2_1"/>
<dbReference type="Proteomes" id="UP000002497">
    <property type="component" value="Unassembled WGS sequence"/>
</dbReference>
<evidence type="ECO:0000256" key="1">
    <source>
        <dbReference type="ARBA" id="ARBA00003798"/>
    </source>
</evidence>
<evidence type="ECO:0000256" key="5">
    <source>
        <dbReference type="ARBA" id="ARBA00019824"/>
    </source>
</evidence>
<evidence type="ECO:0000259" key="13">
    <source>
        <dbReference type="Pfam" id="PF16575"/>
    </source>
</evidence>
<dbReference type="InterPro" id="IPR027417">
    <property type="entry name" value="P-loop_NTPase"/>
</dbReference>
<gene>
    <name evidence="14" type="ORF">CPSG_06626</name>
</gene>
<dbReference type="GO" id="GO:0005730">
    <property type="term" value="C:nucleolus"/>
    <property type="evidence" value="ECO:0007669"/>
    <property type="project" value="UniProtKB-SubCell"/>
</dbReference>
<dbReference type="GO" id="GO:0000448">
    <property type="term" value="P:cleavage in ITS2 between 5.8S rRNA and LSU-rRNA of tricistronic rRNA transcript (SSU-rRNA, 5.8S rRNA, LSU-rRNA)"/>
    <property type="evidence" value="ECO:0007669"/>
    <property type="project" value="TreeGrafter"/>
</dbReference>
<dbReference type="eggNOG" id="KOG2750">
    <property type="taxonomic scope" value="Eukaryota"/>
</dbReference>
<dbReference type="VEuPathDB" id="FungiDB:D8B26_001342"/>
<accession>E9D9T6</accession>
<evidence type="ECO:0000256" key="11">
    <source>
        <dbReference type="ARBA" id="ARBA00023242"/>
    </source>
</evidence>
<comment type="similarity">
    <text evidence="3">Belongs to the Clp1 family. NOL9/GRC3 subfamily.</text>
</comment>
<evidence type="ECO:0000256" key="8">
    <source>
        <dbReference type="ARBA" id="ARBA00022741"/>
    </source>
</evidence>
<dbReference type="GO" id="GO:0005524">
    <property type="term" value="F:ATP binding"/>
    <property type="evidence" value="ECO:0007669"/>
    <property type="project" value="UniProtKB-KW"/>
</dbReference>
<dbReference type="AlphaFoldDB" id="E9D9T6"/>
<dbReference type="InterPro" id="IPR032319">
    <property type="entry name" value="CLP1_P"/>
</dbReference>
<comment type="subcellular location">
    <subcellularLocation>
        <location evidence="2">Nucleus</location>
        <location evidence="2">Nucleolus</location>
    </subcellularLocation>
</comment>
<reference evidence="15" key="1">
    <citation type="journal article" date="2010" name="Genome Res.">
        <title>Population genomic sequencing of Coccidioides fungi reveals recent hybridization and transposon control.</title>
        <authorList>
            <person name="Neafsey D.E."/>
            <person name="Barker B.M."/>
            <person name="Sharpton T.J."/>
            <person name="Stajich J.E."/>
            <person name="Park D.J."/>
            <person name="Whiston E."/>
            <person name="Hung C.-Y."/>
            <person name="McMahan C."/>
            <person name="White J."/>
            <person name="Sykes S."/>
            <person name="Heiman D."/>
            <person name="Young S."/>
            <person name="Zeng Q."/>
            <person name="Abouelleil A."/>
            <person name="Aftuck L."/>
            <person name="Bessette D."/>
            <person name="Brown A."/>
            <person name="FitzGerald M."/>
            <person name="Lui A."/>
            <person name="Macdonald J.P."/>
            <person name="Priest M."/>
            <person name="Orbach M.J."/>
            <person name="Galgiani J.N."/>
            <person name="Kirkland T.N."/>
            <person name="Cole G.T."/>
            <person name="Birren B.W."/>
            <person name="Henn M.R."/>
            <person name="Taylor J.W."/>
            <person name="Rounsley S.D."/>
        </authorList>
    </citation>
    <scope>NUCLEOTIDE SEQUENCE [LARGE SCALE GENOMIC DNA]</scope>
    <source>
        <strain evidence="15">RMSCC 757 / Silveira</strain>
    </source>
</reference>
<organism evidence="15">
    <name type="scientific">Coccidioides posadasii (strain RMSCC 757 / Silveira)</name>
    <name type="common">Valley fever fungus</name>
    <dbReference type="NCBI Taxonomy" id="443226"/>
    <lineage>
        <taxon>Eukaryota</taxon>
        <taxon>Fungi</taxon>
        <taxon>Dikarya</taxon>
        <taxon>Ascomycota</taxon>
        <taxon>Pezizomycotina</taxon>
        <taxon>Eurotiomycetes</taxon>
        <taxon>Eurotiomycetidae</taxon>
        <taxon>Onygenales</taxon>
        <taxon>Onygenaceae</taxon>
        <taxon>Coccidioides</taxon>
    </lineage>
</organism>
<proteinExistence type="inferred from homology"/>
<evidence type="ECO:0000256" key="9">
    <source>
        <dbReference type="ARBA" id="ARBA00022777"/>
    </source>
</evidence>
<feature type="compositionally biased region" description="Polar residues" evidence="12">
    <location>
        <begin position="18"/>
        <end position="33"/>
    </location>
</feature>
<dbReference type="GO" id="GO:0051731">
    <property type="term" value="F:polynucleotide 5'-hydroxyl-kinase activity"/>
    <property type="evidence" value="ECO:0007669"/>
    <property type="project" value="InterPro"/>
</dbReference>
<keyword evidence="7" id="KW-0808">Transferase</keyword>
<dbReference type="EMBL" id="GL636496">
    <property type="protein sequence ID" value="EFW16667.1"/>
    <property type="molecule type" value="Genomic_DNA"/>
</dbReference>
<evidence type="ECO:0000313" key="14">
    <source>
        <dbReference type="EMBL" id="EFW16667.1"/>
    </source>
</evidence>
<evidence type="ECO:0000256" key="7">
    <source>
        <dbReference type="ARBA" id="ARBA00022679"/>
    </source>
</evidence>
<name>E9D9T6_COCPS</name>
<dbReference type="PANTHER" id="PTHR12755">
    <property type="entry name" value="CLEAVAGE/POLYADENYLATION FACTOR IA SUBUNIT CLP1P"/>
    <property type="match status" value="1"/>
</dbReference>
<feature type="domain" description="Clp1 P-loop" evidence="13">
    <location>
        <begin position="304"/>
        <end position="506"/>
    </location>
</feature>
<feature type="region of interest" description="Disordered" evidence="12">
    <location>
        <begin position="69"/>
        <end position="118"/>
    </location>
</feature>
<dbReference type="OrthoDB" id="4054781at2759"/>
<dbReference type="Pfam" id="PF16575">
    <property type="entry name" value="CLP1_P"/>
    <property type="match status" value="1"/>
</dbReference>
<dbReference type="Gene3D" id="3.40.50.300">
    <property type="entry name" value="P-loop containing nucleotide triphosphate hydrolases"/>
    <property type="match status" value="1"/>
</dbReference>
<feature type="compositionally biased region" description="Basic and acidic residues" evidence="12">
    <location>
        <begin position="87"/>
        <end position="97"/>
    </location>
</feature>
<sequence length="842" mass="93209">MIQFLAEKIAIAARRRAQQNATVSTRSSVSKPISASEGEPPLKRSKPSLADDLPSYPAVKSKIEVVIRNPKRQSNRSQSTIAASIEEQTRSTDDDKSGILVEDDGGVTSSGEQSDEIEVSGRENYENFLLSKGAISNKDVLYKTNDTICIRLREKTTITVLGQYDLWIKRGVVSIFGAKLPPSTQIYRVYAPSTHSLPVIKTVAGVDGYAEIEISSCRNGLPYLRHVSDLYRRIWSGKQASSGNSLTTSSGRSFSIVKNQNFLHSSSEDPFKRHLRPLHFDKQWSMAIKALSSRGAQLRVMTCGPKGSGKSTFNKYLVNHLLSQIPPQNDKASSSDGVAYIDLDPGQPEFSPPGEVYLAHLRRPVLGPSFSHPVLVSPDDGSIVKSHHIGATSPKYDPNHYVLCVMDLLNRYRVLLQSYPLCPVVINYPGWIFGQGLEIATWFIRSLDLSDVVYMSVQGPEEVIFPLREAASEAGVPVTALPSQPTEYATRSSAQLRSMQVLSYFHVLQNDANIPFWSDLPIQHHRTMSVSYSGENPGIFGIMVTGFHHEPDRLQDLLDGSLVGVVAVEDSDALPKSSDTATATVDTHHHKYAANRSDPDQDAPMNDADSAIASSSPHPLITQVPHTNLPYLFIGSGTCHPLDPASSYSLGLALVRSIDIQSQTIHLITPIPPKSLHSALARGHRIILVRGNLDNPNWALSEQYFAARAAQRKVRERRAEVKAESDDSELLREYEDKIRRSAERVRRATRGAPWMTVARQGVKKQKQRNGRLWKAITENARLLSALQRGFAMMASTYSLSTKRIMTTCHVNWVPSGCLLKISGGQEEVTLRWPPILPYTFYD</sequence>
<dbReference type="InterPro" id="IPR045116">
    <property type="entry name" value="Clp1/Grc3"/>
</dbReference>
<dbReference type="STRING" id="443226.E9D9T6"/>
<evidence type="ECO:0000256" key="12">
    <source>
        <dbReference type="SAM" id="MobiDB-lite"/>
    </source>
</evidence>
<evidence type="ECO:0000256" key="3">
    <source>
        <dbReference type="ARBA" id="ARBA00011003"/>
    </source>
</evidence>
<dbReference type="VEuPathDB" id="FungiDB:CPSG_06626"/>
<evidence type="ECO:0000256" key="4">
    <source>
        <dbReference type="ARBA" id="ARBA00018706"/>
    </source>
</evidence>
<evidence type="ECO:0000256" key="2">
    <source>
        <dbReference type="ARBA" id="ARBA00004604"/>
    </source>
</evidence>
<feature type="region of interest" description="Disordered" evidence="12">
    <location>
        <begin position="573"/>
        <end position="619"/>
    </location>
</feature>
<evidence type="ECO:0000256" key="10">
    <source>
        <dbReference type="ARBA" id="ARBA00022840"/>
    </source>
</evidence>